<comment type="caution">
    <text evidence="1">The sequence shown here is derived from an EMBL/GenBank/DDBJ whole genome shotgun (WGS) entry which is preliminary data.</text>
</comment>
<evidence type="ECO:0000313" key="1">
    <source>
        <dbReference type="EMBL" id="TXG76033.1"/>
    </source>
</evidence>
<dbReference type="Proteomes" id="UP000321026">
    <property type="component" value="Unassembled WGS sequence"/>
</dbReference>
<protein>
    <submittedName>
        <fullName evidence="1">Uncharacterized protein</fullName>
    </submittedName>
</protein>
<organism evidence="1 2">
    <name type="scientific">Candidatus Dojkabacteria bacterium</name>
    <dbReference type="NCBI Taxonomy" id="2099670"/>
    <lineage>
        <taxon>Bacteria</taxon>
        <taxon>Candidatus Dojkabacteria</taxon>
    </lineage>
</organism>
<sequence length="95" mass="10640">MNCCGGKDSKDTNELYEAFLKKKRAAIAAAQETLTRAKAAMPDSPLLPDEDFEKRLAICSTCPHTNFDNTRCTNCGCFLRIKARVKIFHCPIGKW</sequence>
<evidence type="ECO:0000313" key="2">
    <source>
        <dbReference type="Proteomes" id="UP000321026"/>
    </source>
</evidence>
<dbReference type="EMBL" id="SSDS01000087">
    <property type="protein sequence ID" value="TXG76033.1"/>
    <property type="molecule type" value="Genomic_DNA"/>
</dbReference>
<accession>A0A5C7J3G0</accession>
<dbReference type="AlphaFoldDB" id="A0A5C7J3G0"/>
<reference evidence="1 2" key="1">
    <citation type="submission" date="2018-09" db="EMBL/GenBank/DDBJ databases">
        <title>Metagenome Assembled Genomes from an Advanced Water Purification Facility.</title>
        <authorList>
            <person name="Stamps B.W."/>
            <person name="Spear J.R."/>
        </authorList>
    </citation>
    <scope>NUCLEOTIDE SEQUENCE [LARGE SCALE GENOMIC DNA]</scope>
    <source>
        <strain evidence="1">Bin_63_2</strain>
    </source>
</reference>
<gene>
    <name evidence="1" type="ORF">E6Q11_05630</name>
</gene>
<dbReference type="InterPro" id="IPR046169">
    <property type="entry name" value="DUF6171"/>
</dbReference>
<proteinExistence type="predicted"/>
<name>A0A5C7J3G0_9BACT</name>
<dbReference type="Pfam" id="PF19668">
    <property type="entry name" value="DUF6171"/>
    <property type="match status" value="1"/>
</dbReference>